<dbReference type="InterPro" id="IPR000891">
    <property type="entry name" value="PYR_CT"/>
</dbReference>
<evidence type="ECO:0000256" key="1">
    <source>
        <dbReference type="ARBA" id="ARBA00005143"/>
    </source>
</evidence>
<dbReference type="PANTHER" id="PTHR42738:SF7">
    <property type="entry name" value="HYDROXYMETHYLGLUTARYL-COA LYASE"/>
    <property type="match status" value="1"/>
</dbReference>
<dbReference type="OrthoDB" id="1905920at2759"/>
<evidence type="ECO:0000256" key="3">
    <source>
        <dbReference type="ARBA" id="ARBA00012910"/>
    </source>
</evidence>
<dbReference type="AlphaFoldDB" id="A0A061BRN1"/>
<dbReference type="Pfam" id="PF00682">
    <property type="entry name" value="HMGL-like"/>
    <property type="match status" value="1"/>
</dbReference>
<sequence length="377" mass="40655">MLRRTLRHPRGLPPSSRSLSSSSPRQPIKLVEVGPRDGLQNEKTPLDAGVKVELIERLVRSGLRDVEAGSFVSPKWVPQMATTPEVLTSPTLAQLRRDYPDLSLPVLVPNARGLSSLTTLLSQHPSNLPLTNEIAVFVAASEGFSRANLNTTIADSLASLPPIFESAKEHGLRVRAYVSVVLGCPFDGRIEPEKVARVAKELLEMKAYEVSLGDTIGVGVPAGWEKLLNECEREGVSVGKLAAHCHDTYGTAISNILHCVSLGIPTVDTSIASLGGCPYSPGATGNVSTEDVLYALYHSGIPSSFFPSPPEAGAGTLLGWQEGEDKQRFERLCEVGEWVSERLGRPNGSSVGRAVRGKRERAEKRKAKEAEKQKAKL</sequence>
<dbReference type="FunFam" id="3.20.20.70:FF:000071">
    <property type="entry name" value="Hydroxymethylglutaryl-CoA lyase"/>
    <property type="match status" value="1"/>
</dbReference>
<feature type="compositionally biased region" description="Basic and acidic residues" evidence="7">
    <location>
        <begin position="360"/>
        <end position="377"/>
    </location>
</feature>
<proteinExistence type="inferred from homology"/>
<feature type="domain" description="Pyruvate carboxyltransferase" evidence="8">
    <location>
        <begin position="28"/>
        <end position="307"/>
    </location>
</feature>
<dbReference type="PROSITE" id="PS50991">
    <property type="entry name" value="PYR_CT"/>
    <property type="match status" value="1"/>
</dbReference>
<comment type="pathway">
    <text evidence="1">Metabolic intermediate metabolism; (S)-3-hydroxy-3-methylglutaryl-CoA degradation; acetoacetate from (S)-3-hydroxy-3-methylglutaryl-CoA: step 1/1.</text>
</comment>
<dbReference type="CDD" id="cd07938">
    <property type="entry name" value="DRE_TIM_HMGL"/>
    <property type="match status" value="1"/>
</dbReference>
<comment type="similarity">
    <text evidence="2">Belongs to the HMG-CoA lyase family.</text>
</comment>
<dbReference type="NCBIfam" id="NF004283">
    <property type="entry name" value="PRK05692.1"/>
    <property type="match status" value="1"/>
</dbReference>
<feature type="region of interest" description="Disordered" evidence="7">
    <location>
        <begin position="1"/>
        <end position="27"/>
    </location>
</feature>
<dbReference type="UniPathway" id="UPA00896">
    <property type="reaction ID" value="UER00863"/>
</dbReference>
<dbReference type="InterPro" id="IPR043594">
    <property type="entry name" value="HMGL"/>
</dbReference>
<reference evidence="9" key="1">
    <citation type="journal article" date="2014" name="Genome Announc.">
        <title>Draft genome sequence of Rhodosporidium toruloides CECT1137, an oleaginous yeast of biotechnological interest.</title>
        <authorList>
            <person name="Morin N."/>
            <person name="Calcas X."/>
            <person name="Devillers H."/>
            <person name="Durrens P."/>
            <person name="Sherman D.J."/>
            <person name="Nicaud J.-M."/>
            <person name="Neuveglise C."/>
        </authorList>
    </citation>
    <scope>NUCLEOTIDE SEQUENCE</scope>
    <source>
        <strain evidence="9">CECT1137</strain>
    </source>
</reference>
<accession>A0A061BRN1</accession>
<gene>
    <name evidence="9" type="ORF">RHTO0S_30e00870g</name>
</gene>
<keyword evidence="4" id="KW-0479">Metal-binding</keyword>
<comment type="catalytic activity">
    <reaction evidence="6">
        <text>(3S)-3-hydroxy-3-methylglutaryl-CoA = acetoacetate + acetyl-CoA</text>
        <dbReference type="Rhea" id="RHEA:24404"/>
        <dbReference type="ChEBI" id="CHEBI:13705"/>
        <dbReference type="ChEBI" id="CHEBI:43074"/>
        <dbReference type="ChEBI" id="CHEBI:57288"/>
        <dbReference type="EC" id="4.1.3.4"/>
    </reaction>
</comment>
<evidence type="ECO:0000256" key="4">
    <source>
        <dbReference type="ARBA" id="ARBA00022723"/>
    </source>
</evidence>
<evidence type="ECO:0000313" key="9">
    <source>
        <dbReference type="EMBL" id="CDR49715.1"/>
    </source>
</evidence>
<dbReference type="Gene3D" id="3.20.20.70">
    <property type="entry name" value="Aldolase class I"/>
    <property type="match status" value="1"/>
</dbReference>
<feature type="compositionally biased region" description="Basic residues" evidence="7">
    <location>
        <begin position="1"/>
        <end position="10"/>
    </location>
</feature>
<dbReference type="EC" id="4.1.3.4" evidence="3"/>
<evidence type="ECO:0000256" key="7">
    <source>
        <dbReference type="SAM" id="MobiDB-lite"/>
    </source>
</evidence>
<keyword evidence="5" id="KW-0456">Lyase</keyword>
<organism evidence="9">
    <name type="scientific">Rhodotorula toruloides</name>
    <name type="common">Yeast</name>
    <name type="synonym">Rhodosporidium toruloides</name>
    <dbReference type="NCBI Taxonomy" id="5286"/>
    <lineage>
        <taxon>Eukaryota</taxon>
        <taxon>Fungi</taxon>
        <taxon>Dikarya</taxon>
        <taxon>Basidiomycota</taxon>
        <taxon>Pucciniomycotina</taxon>
        <taxon>Microbotryomycetes</taxon>
        <taxon>Sporidiobolales</taxon>
        <taxon>Sporidiobolaceae</taxon>
        <taxon>Rhodotorula</taxon>
    </lineage>
</organism>
<evidence type="ECO:0000256" key="2">
    <source>
        <dbReference type="ARBA" id="ARBA00009405"/>
    </source>
</evidence>
<feature type="compositionally biased region" description="Low complexity" evidence="7">
    <location>
        <begin position="13"/>
        <end position="25"/>
    </location>
</feature>
<evidence type="ECO:0000259" key="8">
    <source>
        <dbReference type="PROSITE" id="PS50991"/>
    </source>
</evidence>
<dbReference type="GO" id="GO:0006552">
    <property type="term" value="P:L-leucine catabolic process"/>
    <property type="evidence" value="ECO:0007669"/>
    <property type="project" value="TreeGrafter"/>
</dbReference>
<dbReference type="GO" id="GO:0046872">
    <property type="term" value="F:metal ion binding"/>
    <property type="evidence" value="ECO:0007669"/>
    <property type="project" value="UniProtKB-KW"/>
</dbReference>
<dbReference type="EMBL" id="LK052965">
    <property type="protein sequence ID" value="CDR49715.1"/>
    <property type="molecule type" value="Genomic_DNA"/>
</dbReference>
<feature type="region of interest" description="Disordered" evidence="7">
    <location>
        <begin position="342"/>
        <end position="377"/>
    </location>
</feature>
<protein>
    <recommendedName>
        <fullName evidence="3">hydroxymethylglutaryl-CoA lyase</fullName>
        <ecNumber evidence="3">4.1.3.4</ecNumber>
    </recommendedName>
</protein>
<evidence type="ECO:0000256" key="6">
    <source>
        <dbReference type="ARBA" id="ARBA00049877"/>
    </source>
</evidence>
<dbReference type="PANTHER" id="PTHR42738">
    <property type="entry name" value="HYDROXYMETHYLGLUTARYL-COA LYASE"/>
    <property type="match status" value="1"/>
</dbReference>
<dbReference type="GO" id="GO:0004419">
    <property type="term" value="F:hydroxymethylglutaryl-CoA lyase activity"/>
    <property type="evidence" value="ECO:0007669"/>
    <property type="project" value="UniProtKB-EC"/>
</dbReference>
<name>A0A061BRN1_RHOTO</name>
<dbReference type="InterPro" id="IPR013785">
    <property type="entry name" value="Aldolase_TIM"/>
</dbReference>
<dbReference type="SUPFAM" id="SSF51569">
    <property type="entry name" value="Aldolase"/>
    <property type="match status" value="1"/>
</dbReference>
<dbReference type="GO" id="GO:0046951">
    <property type="term" value="P:ketone body biosynthetic process"/>
    <property type="evidence" value="ECO:0007669"/>
    <property type="project" value="TreeGrafter"/>
</dbReference>
<evidence type="ECO:0000256" key="5">
    <source>
        <dbReference type="ARBA" id="ARBA00023239"/>
    </source>
</evidence>